<dbReference type="PANTHER" id="PTHR43433">
    <property type="entry name" value="HYDROLASE, ALPHA/BETA FOLD FAMILY PROTEIN"/>
    <property type="match status" value="1"/>
</dbReference>
<sequence>MSNVPTSLGPLYVDETGSGPPVVMWPSLFCDGTSLRPQAEELARDHRVLVVDPPGHGRTPAPPARFRLEATAVALGELMDACRAPSAIIVGNAWGGMVATQLAITQPDRIVALVLMNCPFHEWAGINRLKLRMTHWLLVTLGPRRMANAIFSTMVAPETRAGAPDRYLEVQRAMRAAERAGFARCAASAMFDRPQLRPSLSSVRAPTLVLAGDCDPLYPVEEARAEAALIPGARFEIIEGTAHLSGWESPERVNALIRAFVGGLPVPARAPKAPQ</sequence>
<evidence type="ECO:0000259" key="1">
    <source>
        <dbReference type="Pfam" id="PF12697"/>
    </source>
</evidence>
<gene>
    <name evidence="2" type="primary">catD_3</name>
    <name evidence="2" type="ORF">HRbin22_01105</name>
</gene>
<dbReference type="EMBL" id="BEHY01000019">
    <property type="protein sequence ID" value="GBD08862.1"/>
    <property type="molecule type" value="Genomic_DNA"/>
</dbReference>
<dbReference type="Pfam" id="PF12697">
    <property type="entry name" value="Abhydrolase_6"/>
    <property type="match status" value="1"/>
</dbReference>
<evidence type="ECO:0000313" key="2">
    <source>
        <dbReference type="EMBL" id="GBD08862.1"/>
    </source>
</evidence>
<dbReference type="InterPro" id="IPR000639">
    <property type="entry name" value="Epox_hydrolase-like"/>
</dbReference>
<dbReference type="Proteomes" id="UP000236642">
    <property type="component" value="Unassembled WGS sequence"/>
</dbReference>
<organism evidence="2 3">
    <name type="scientific">Candidatus Thermoflexus japonica</name>
    <dbReference type="NCBI Taxonomy" id="2035417"/>
    <lineage>
        <taxon>Bacteria</taxon>
        <taxon>Bacillati</taxon>
        <taxon>Chloroflexota</taxon>
        <taxon>Thermoflexia</taxon>
        <taxon>Thermoflexales</taxon>
        <taxon>Thermoflexaceae</taxon>
        <taxon>Thermoflexus</taxon>
    </lineage>
</organism>
<dbReference type="InterPro" id="IPR029058">
    <property type="entry name" value="AB_hydrolase_fold"/>
</dbReference>
<dbReference type="GO" id="GO:0047570">
    <property type="term" value="F:3-oxoadipate enol-lactonase activity"/>
    <property type="evidence" value="ECO:0007669"/>
    <property type="project" value="UniProtKB-EC"/>
</dbReference>
<proteinExistence type="predicted"/>
<dbReference type="Gene3D" id="3.40.50.1820">
    <property type="entry name" value="alpha/beta hydrolase"/>
    <property type="match status" value="1"/>
</dbReference>
<name>A0A2H5Y635_9CHLR</name>
<dbReference type="EC" id="3.1.1.24" evidence="2"/>
<dbReference type="PRINTS" id="PR00412">
    <property type="entry name" value="EPOXHYDRLASE"/>
</dbReference>
<protein>
    <submittedName>
        <fullName evidence="2">3-oxoadipate enol-lactonase 2</fullName>
        <ecNumber evidence="2">3.1.1.24</ecNumber>
    </submittedName>
</protein>
<accession>A0A2H5Y635</accession>
<dbReference type="PRINTS" id="PR00111">
    <property type="entry name" value="ABHYDROLASE"/>
</dbReference>
<keyword evidence="2" id="KW-0378">Hydrolase</keyword>
<dbReference type="InterPro" id="IPR050471">
    <property type="entry name" value="AB_hydrolase"/>
</dbReference>
<reference evidence="3" key="1">
    <citation type="submission" date="2017-09" db="EMBL/GenBank/DDBJ databases">
        <title>Metaegenomics of thermophilic ammonia-oxidizing enrichment culture.</title>
        <authorList>
            <person name="Kato S."/>
            <person name="Suzuki K."/>
        </authorList>
    </citation>
    <scope>NUCLEOTIDE SEQUENCE [LARGE SCALE GENOMIC DNA]</scope>
</reference>
<dbReference type="SUPFAM" id="SSF53474">
    <property type="entry name" value="alpha/beta-Hydrolases"/>
    <property type="match status" value="1"/>
</dbReference>
<dbReference type="InterPro" id="IPR000073">
    <property type="entry name" value="AB_hydrolase_1"/>
</dbReference>
<feature type="domain" description="AB hydrolase-1" evidence="1">
    <location>
        <begin position="34"/>
        <end position="255"/>
    </location>
</feature>
<dbReference type="PANTHER" id="PTHR43433:SF5">
    <property type="entry name" value="AB HYDROLASE-1 DOMAIN-CONTAINING PROTEIN"/>
    <property type="match status" value="1"/>
</dbReference>
<comment type="caution">
    <text evidence="2">The sequence shown here is derived from an EMBL/GenBank/DDBJ whole genome shotgun (WGS) entry which is preliminary data.</text>
</comment>
<evidence type="ECO:0000313" key="3">
    <source>
        <dbReference type="Proteomes" id="UP000236642"/>
    </source>
</evidence>
<dbReference type="AlphaFoldDB" id="A0A2H5Y635"/>